<keyword evidence="22" id="KW-1185">Reference proteome</keyword>
<dbReference type="InterPro" id="IPR050482">
    <property type="entry name" value="Sensor_HK_TwoCompSys"/>
</dbReference>
<dbReference type="Gene3D" id="1.20.5.1930">
    <property type="match status" value="1"/>
</dbReference>
<dbReference type="Pfam" id="PF16448">
    <property type="entry name" value="LapD_MoxY_N"/>
    <property type="match status" value="1"/>
</dbReference>
<dbReference type="RefSeq" id="WP_153250661.1">
    <property type="nucleotide sequence ID" value="NZ_CP044205.1"/>
</dbReference>
<keyword evidence="18" id="KW-0812">Transmembrane</keyword>
<dbReference type="GO" id="GO:0016020">
    <property type="term" value="C:membrane"/>
    <property type="evidence" value="ECO:0007669"/>
    <property type="project" value="UniProtKB-SubCell"/>
</dbReference>
<dbReference type="GO" id="GO:0000155">
    <property type="term" value="F:phosphorelay sensor kinase activity"/>
    <property type="evidence" value="ECO:0007669"/>
    <property type="project" value="InterPro"/>
</dbReference>
<proteinExistence type="predicted"/>
<accession>A0A5Q0BRJ6</accession>
<evidence type="ECO:0000259" key="19">
    <source>
        <dbReference type="PROSITE" id="PS50109"/>
    </source>
</evidence>
<evidence type="ECO:0000256" key="18">
    <source>
        <dbReference type="SAM" id="Phobius"/>
    </source>
</evidence>
<dbReference type="InterPro" id="IPR011712">
    <property type="entry name" value="Sig_transdc_His_kin_sub3_dim/P"/>
</dbReference>
<keyword evidence="18" id="KW-1133">Transmembrane helix</keyword>
<comment type="subcellular location">
    <subcellularLocation>
        <location evidence="4">Cytoplasm</location>
    </subcellularLocation>
    <subcellularLocation>
        <location evidence="3">Membrane</location>
    </subcellularLocation>
</comment>
<dbReference type="InterPro" id="IPR003594">
    <property type="entry name" value="HATPase_dom"/>
</dbReference>
<evidence type="ECO:0000256" key="1">
    <source>
        <dbReference type="ARBA" id="ARBA00000085"/>
    </source>
</evidence>
<feature type="domain" description="HAMP" evidence="20">
    <location>
        <begin position="174"/>
        <end position="226"/>
    </location>
</feature>
<keyword evidence="13" id="KW-0408">Iron</keyword>
<dbReference type="KEGG" id="mmob:F6R98_20410"/>
<dbReference type="GO" id="GO:0046983">
    <property type="term" value="F:protein dimerization activity"/>
    <property type="evidence" value="ECO:0007669"/>
    <property type="project" value="InterPro"/>
</dbReference>
<dbReference type="GO" id="GO:0046872">
    <property type="term" value="F:metal ion binding"/>
    <property type="evidence" value="ECO:0007669"/>
    <property type="project" value="UniProtKB-KW"/>
</dbReference>
<dbReference type="InParanoid" id="A0A5Q0BRJ6"/>
<organism evidence="21 22">
    <name type="scientific">Candidatus Methylospira mobilis</name>
    <dbReference type="NCBI Taxonomy" id="1808979"/>
    <lineage>
        <taxon>Bacteria</taxon>
        <taxon>Pseudomonadati</taxon>
        <taxon>Pseudomonadota</taxon>
        <taxon>Gammaproteobacteria</taxon>
        <taxon>Methylococcales</taxon>
        <taxon>Methylococcaceae</taxon>
        <taxon>Candidatus Methylospira</taxon>
    </lineage>
</organism>
<dbReference type="SMART" id="SM00387">
    <property type="entry name" value="HATPase_c"/>
    <property type="match status" value="1"/>
</dbReference>
<dbReference type="InterPro" id="IPR036890">
    <property type="entry name" value="HATPase_C_sf"/>
</dbReference>
<evidence type="ECO:0000256" key="2">
    <source>
        <dbReference type="ARBA" id="ARBA00001966"/>
    </source>
</evidence>
<dbReference type="OrthoDB" id="9797605at2"/>
<evidence type="ECO:0000256" key="6">
    <source>
        <dbReference type="ARBA" id="ARBA00017322"/>
    </source>
</evidence>
<evidence type="ECO:0000256" key="9">
    <source>
        <dbReference type="ARBA" id="ARBA00022553"/>
    </source>
</evidence>
<dbReference type="PANTHER" id="PTHR24421">
    <property type="entry name" value="NITRATE/NITRITE SENSOR PROTEIN NARX-RELATED"/>
    <property type="match status" value="1"/>
</dbReference>
<dbReference type="CDD" id="cd16917">
    <property type="entry name" value="HATPase_UhpB-NarQ-NarX-like"/>
    <property type="match status" value="1"/>
</dbReference>
<evidence type="ECO:0000313" key="22">
    <source>
        <dbReference type="Proteomes" id="UP000325755"/>
    </source>
</evidence>
<reference evidence="21 22" key="1">
    <citation type="submission" date="2019-09" db="EMBL/GenBank/DDBJ databases">
        <title>Ecophysiology of the spiral-shaped methanotroph Methylospira mobilis as revealed by the complete genome sequence.</title>
        <authorList>
            <person name="Oshkin I.Y."/>
            <person name="Dedysh S.N."/>
            <person name="Miroshnikov K."/>
            <person name="Danilova O.V."/>
            <person name="Hakobyan A."/>
            <person name="Liesack W."/>
        </authorList>
    </citation>
    <scope>NUCLEOTIDE SEQUENCE [LARGE SCALE GENOMIC DNA]</scope>
    <source>
        <strain evidence="21 22">Shm1</strain>
    </source>
</reference>
<evidence type="ECO:0000256" key="11">
    <source>
        <dbReference type="ARBA" id="ARBA00022723"/>
    </source>
</evidence>
<evidence type="ECO:0000256" key="17">
    <source>
        <dbReference type="ARBA" id="ARBA00030800"/>
    </source>
</evidence>
<comment type="function">
    <text evidence="16">Member of the two-component regulatory system NreB/NreC involved in the control of dissimilatory nitrate/nitrite reduction in response to oxygen. NreB functions as a direct oxygen sensor histidine kinase which is autophosphorylated, in the absence of oxygen, probably at the conserved histidine residue, and transfers its phosphate group probably to a conserved aspartate residue of NreC. NreB/NreC activates the expression of the nitrate (narGHJI) and nitrite (nir) reductase operons, as well as the putative nitrate transporter gene narT.</text>
</comment>
<evidence type="ECO:0000256" key="12">
    <source>
        <dbReference type="ARBA" id="ARBA00022777"/>
    </source>
</evidence>
<dbReference type="EC" id="2.7.13.3" evidence="5"/>
<keyword evidence="7" id="KW-0004">4Fe-4S</keyword>
<dbReference type="EMBL" id="CP044205">
    <property type="protein sequence ID" value="QFY44697.1"/>
    <property type="molecule type" value="Genomic_DNA"/>
</dbReference>
<evidence type="ECO:0000256" key="3">
    <source>
        <dbReference type="ARBA" id="ARBA00004370"/>
    </source>
</evidence>
<dbReference type="PROSITE" id="PS50109">
    <property type="entry name" value="HIS_KIN"/>
    <property type="match status" value="1"/>
</dbReference>
<dbReference type="PRINTS" id="PR00344">
    <property type="entry name" value="BCTRLSENSOR"/>
</dbReference>
<evidence type="ECO:0000259" key="20">
    <source>
        <dbReference type="PROSITE" id="PS50885"/>
    </source>
</evidence>
<dbReference type="AlphaFoldDB" id="A0A5Q0BRJ6"/>
<keyword evidence="12" id="KW-0418">Kinase</keyword>
<sequence length="444" mass="50030">MSLRFRLNLTISLTMFIIVSVGALFITHNARRSVLEEVRSSVNMALQLIDAGLQQTGGDEARLRAWLSELAHLENTRHLRIHVQQLPEKIIKLDSPPRDKAENPVPSWFAWAVTPELMTGEKMVESSGGNPIRISVEADPSDEIAEAWREAEDFLYLMIILAAAVYAVVHFTLGRAFVSVGVILQGLEGIEQGNYEKRLPHLDLLEFDRISQAFNHTAEALTRSRRENRALTQQSLAIQEEERRYISQELHDEFGQSLSAVKVMAASLKKRVDDDGLMAVEAIIESCDHMFIEVRAMMRRLRPMLLDELGLRASLEDLIAHWRNRNQRVEVDFHYDDEVEQYAGDAKIHLFRIVQECLTNIVKYAGARQVSIDFRLSARTPLHSIILDISDDGKGFNPEQTRSGFGLLGMKERIASLGGEFDLTTRPGGGVAITVRVPCPREPG</sequence>
<protein>
    <recommendedName>
        <fullName evidence="6">Oxygen sensor histidine kinase NreB</fullName>
        <ecNumber evidence="5">2.7.13.3</ecNumber>
    </recommendedName>
    <alternativeName>
        <fullName evidence="17">Nitrogen regulation protein B</fullName>
    </alternativeName>
</protein>
<dbReference type="InterPro" id="IPR032244">
    <property type="entry name" value="LapD_MoxY_N"/>
</dbReference>
<feature type="transmembrane region" description="Helical" evidence="18">
    <location>
        <begin position="6"/>
        <end position="26"/>
    </location>
</feature>
<keyword evidence="18" id="KW-0472">Membrane</keyword>
<dbReference type="PROSITE" id="PS50885">
    <property type="entry name" value="HAMP"/>
    <property type="match status" value="1"/>
</dbReference>
<keyword evidence="8" id="KW-0963">Cytoplasm</keyword>
<dbReference type="Gene3D" id="3.30.565.10">
    <property type="entry name" value="Histidine kinase-like ATPase, C-terminal domain"/>
    <property type="match status" value="1"/>
</dbReference>
<feature type="transmembrane region" description="Helical" evidence="18">
    <location>
        <begin position="154"/>
        <end position="173"/>
    </location>
</feature>
<name>A0A5Q0BRJ6_9GAMM</name>
<keyword evidence="14" id="KW-0902">Two-component regulatory system</keyword>
<comment type="catalytic activity">
    <reaction evidence="1">
        <text>ATP + protein L-histidine = ADP + protein N-phospho-L-histidine.</text>
        <dbReference type="EC" id="2.7.13.3"/>
    </reaction>
</comment>
<dbReference type="SUPFAM" id="SSF55874">
    <property type="entry name" value="ATPase domain of HSP90 chaperone/DNA topoisomerase II/histidine kinase"/>
    <property type="match status" value="1"/>
</dbReference>
<dbReference type="GO" id="GO:0005737">
    <property type="term" value="C:cytoplasm"/>
    <property type="evidence" value="ECO:0007669"/>
    <property type="project" value="UniProtKB-SubCell"/>
</dbReference>
<dbReference type="InterPro" id="IPR003660">
    <property type="entry name" value="HAMP_dom"/>
</dbReference>
<dbReference type="Pfam" id="PF07730">
    <property type="entry name" value="HisKA_3"/>
    <property type="match status" value="1"/>
</dbReference>
<gene>
    <name evidence="21" type="ORF">F6R98_20410</name>
</gene>
<evidence type="ECO:0000313" key="21">
    <source>
        <dbReference type="EMBL" id="QFY44697.1"/>
    </source>
</evidence>
<keyword evidence="9" id="KW-0597">Phosphoprotein</keyword>
<dbReference type="PANTHER" id="PTHR24421:SF58">
    <property type="entry name" value="SIGNAL TRANSDUCTION HISTIDINE-PROTEIN KINASE_PHOSPHATASE UHPB"/>
    <property type="match status" value="1"/>
</dbReference>
<dbReference type="Pfam" id="PF02518">
    <property type="entry name" value="HATPase_c"/>
    <property type="match status" value="1"/>
</dbReference>
<dbReference type="Proteomes" id="UP000325755">
    <property type="component" value="Chromosome"/>
</dbReference>
<evidence type="ECO:0000256" key="13">
    <source>
        <dbReference type="ARBA" id="ARBA00023004"/>
    </source>
</evidence>
<evidence type="ECO:0000256" key="16">
    <source>
        <dbReference type="ARBA" id="ARBA00024827"/>
    </source>
</evidence>
<dbReference type="InterPro" id="IPR005467">
    <property type="entry name" value="His_kinase_dom"/>
</dbReference>
<comment type="cofactor">
    <cofactor evidence="2">
        <name>[4Fe-4S] cluster</name>
        <dbReference type="ChEBI" id="CHEBI:49883"/>
    </cofactor>
</comment>
<evidence type="ECO:0000256" key="15">
    <source>
        <dbReference type="ARBA" id="ARBA00023014"/>
    </source>
</evidence>
<evidence type="ECO:0000256" key="4">
    <source>
        <dbReference type="ARBA" id="ARBA00004496"/>
    </source>
</evidence>
<evidence type="ECO:0000256" key="14">
    <source>
        <dbReference type="ARBA" id="ARBA00023012"/>
    </source>
</evidence>
<feature type="domain" description="Histidine kinase" evidence="19">
    <location>
        <begin position="249"/>
        <end position="441"/>
    </location>
</feature>
<evidence type="ECO:0000256" key="7">
    <source>
        <dbReference type="ARBA" id="ARBA00022485"/>
    </source>
</evidence>
<dbReference type="InterPro" id="IPR004358">
    <property type="entry name" value="Sig_transdc_His_kin-like_C"/>
</dbReference>
<keyword evidence="15" id="KW-0411">Iron-sulfur</keyword>
<evidence type="ECO:0000256" key="5">
    <source>
        <dbReference type="ARBA" id="ARBA00012438"/>
    </source>
</evidence>
<keyword evidence="10" id="KW-0808">Transferase</keyword>
<evidence type="ECO:0000256" key="10">
    <source>
        <dbReference type="ARBA" id="ARBA00022679"/>
    </source>
</evidence>
<evidence type="ECO:0000256" key="8">
    <source>
        <dbReference type="ARBA" id="ARBA00022490"/>
    </source>
</evidence>
<keyword evidence="11" id="KW-0479">Metal-binding</keyword>
<dbReference type="GO" id="GO:0051539">
    <property type="term" value="F:4 iron, 4 sulfur cluster binding"/>
    <property type="evidence" value="ECO:0007669"/>
    <property type="project" value="UniProtKB-KW"/>
</dbReference>